<protein>
    <submittedName>
        <fullName evidence="1">Uncharacterized protein</fullName>
    </submittedName>
</protein>
<evidence type="ECO:0000313" key="2">
    <source>
        <dbReference type="Proteomes" id="UP000265719"/>
    </source>
</evidence>
<proteinExistence type="predicted"/>
<dbReference type="AlphaFoldDB" id="A0A399G6Z0"/>
<gene>
    <name evidence="1" type="ORF">NI17_012060</name>
</gene>
<dbReference type="RefSeq" id="WP_068692821.1">
    <property type="nucleotide sequence ID" value="NZ_CP063196.1"/>
</dbReference>
<reference evidence="1" key="1">
    <citation type="submission" date="2020-10" db="EMBL/GenBank/DDBJ databases">
        <title>De novo genome project of the cellulose decomposer Thermobifida halotolerans type strain.</title>
        <authorList>
            <person name="Nagy I."/>
            <person name="Horvath B."/>
            <person name="Kukolya J."/>
            <person name="Nagy I."/>
            <person name="Orsini M."/>
        </authorList>
    </citation>
    <scope>NUCLEOTIDE SEQUENCE</scope>
    <source>
        <strain evidence="1">DSM 44931</strain>
    </source>
</reference>
<sequence length="179" mass="19228">MNDGGSLLGVVLDANVYIDAVSGNNLEVLGDPLKFDGIPSLPPRRVHPSLHVLGVIRDGGILGRGYALEVSEHILAMVDHKLIGAGWMESDVNTYIDLICDLAELSGGGYYGDVPQTQHDCEDPEDNLILDLAAFTDASLIVSNDSDLLVLGRPNGWKGRGIVSPADFTKRAEAAMRYR</sequence>
<accession>A0A399G6Z0</accession>
<keyword evidence="2" id="KW-1185">Reference proteome</keyword>
<dbReference type="Proteomes" id="UP000265719">
    <property type="component" value="Chromosome"/>
</dbReference>
<name>A0A399G6Z0_9ACTN</name>
<organism evidence="1 2">
    <name type="scientific">Thermobifida halotolerans</name>
    <dbReference type="NCBI Taxonomy" id="483545"/>
    <lineage>
        <taxon>Bacteria</taxon>
        <taxon>Bacillati</taxon>
        <taxon>Actinomycetota</taxon>
        <taxon>Actinomycetes</taxon>
        <taxon>Streptosporangiales</taxon>
        <taxon>Nocardiopsidaceae</taxon>
        <taxon>Thermobifida</taxon>
    </lineage>
</organism>
<dbReference type="EMBL" id="CP063196">
    <property type="protein sequence ID" value="UOE21762.1"/>
    <property type="molecule type" value="Genomic_DNA"/>
</dbReference>
<evidence type="ECO:0000313" key="1">
    <source>
        <dbReference type="EMBL" id="UOE21762.1"/>
    </source>
</evidence>
<dbReference type="KEGG" id="thao:NI17_012060"/>
<dbReference type="OrthoDB" id="3436442at2"/>